<evidence type="ECO:0000313" key="1">
    <source>
        <dbReference type="EnsemblProtists" id="PYU1_T008807"/>
    </source>
</evidence>
<evidence type="ECO:0008006" key="3">
    <source>
        <dbReference type="Google" id="ProtNLM"/>
    </source>
</evidence>
<reference evidence="2" key="2">
    <citation type="submission" date="2010-04" db="EMBL/GenBank/DDBJ databases">
        <authorList>
            <person name="Buell R."/>
            <person name="Hamilton J."/>
            <person name="Hostetler J."/>
        </authorList>
    </citation>
    <scope>NUCLEOTIDE SEQUENCE [LARGE SCALE GENOMIC DNA]</scope>
    <source>
        <strain evidence="2">DAOM:BR144</strain>
    </source>
</reference>
<proteinExistence type="predicted"/>
<dbReference type="HOGENOM" id="CLU_008802_0_0_1"/>
<reference evidence="1" key="3">
    <citation type="submission" date="2015-02" db="UniProtKB">
        <authorList>
            <consortium name="EnsemblProtists"/>
        </authorList>
    </citation>
    <scope>IDENTIFICATION</scope>
    <source>
        <strain evidence="1">DAOM BR144</strain>
    </source>
</reference>
<dbReference type="OMA" id="PIRILRC"/>
<dbReference type="AlphaFoldDB" id="K3WV10"/>
<dbReference type="InParanoid" id="K3WV10"/>
<dbReference type="VEuPathDB" id="FungiDB:PYU1_G008789"/>
<protein>
    <recommendedName>
        <fullName evidence="3">Tyrosine specific protein phosphatases domain-containing protein</fullName>
    </recommendedName>
</protein>
<sequence length="822" mass="95560">MTGFSKFYYRLVWLRGVEVLPNGFFRASLELMPMVSSLMPSVLAQPHWPLEIGLYPTQLSAFRAVITAEGIARMKFRRELVSGRFDAEDFPSVGILNEILEETDAVLGAEFKVRLSKQDDSNFLQNLGKGKWDYRAWMKSIQREDHLKEEDAVALFTETAQRPSSHSRATIPVTMPWQPAGRIRFFLMEQRELFFPEQVRRKHLESIMTQMLFVYIGFAWTKWRRFVKRSRRHERHQKLHRGAVRLQTWVRRLRNKWEKRASGTSQDASLQALLLYQRRQVEAAKLYHFMDQQYREKQRNALQRWASIARLQDPDVRRHFEIYDQTKWHPSYDITALPKLSRVYAHKRNDGSFVVDDMKMYKQFRSNHTGPTDTSYWVVRDRILAGVYPIGKSFREARRIVARADYTTSVLLQEISVFVCLIDASELEAFEREHVASVLDTQEKKKGVPVAGISKMQNAIAMANRRSSEKQPQSNAFANQVSAVQIVLQTPWMFERVVRAKYDALQVELQAAVKMNLRQVQLAQAEYDENAAVIDDDPELKETLSNKVILAKQNAEKAKRMLDTLTMQLHFVHFPIQKNNVPETEKLNTFLVQLEDFLRQKRNIYVFSMNGHGRTGFITALLLGRLYCISSLEALERAQRLHDCQWSMHSVPSTRSTSSPKATVQITAVQRLLAHWDAIYVPITNENSSEDYHVWRAQQRGVVVDPFIKKEGFMINNKPDSVMKNEQSHEYQTLQRIAKRESGAAQLMRQRQREAHERAQMSREEFHSAQLQRIESRRESLATMQLAMIGAATADVVDDLVKAIEANAADEYRVSRTQQLFQ</sequence>
<keyword evidence="2" id="KW-1185">Reference proteome</keyword>
<dbReference type="EMBL" id="GL376558">
    <property type="status" value="NOT_ANNOTATED_CDS"/>
    <property type="molecule type" value="Genomic_DNA"/>
</dbReference>
<dbReference type="Gene3D" id="3.90.190.10">
    <property type="entry name" value="Protein tyrosine phosphatase superfamily"/>
    <property type="match status" value="1"/>
</dbReference>
<dbReference type="InterPro" id="IPR029021">
    <property type="entry name" value="Prot-tyrosine_phosphatase-like"/>
</dbReference>
<reference evidence="2" key="1">
    <citation type="journal article" date="2010" name="Genome Biol.">
        <title>Genome sequence of the necrotrophic plant pathogen Pythium ultimum reveals original pathogenicity mechanisms and effector repertoire.</title>
        <authorList>
            <person name="Levesque C.A."/>
            <person name="Brouwer H."/>
            <person name="Cano L."/>
            <person name="Hamilton J.P."/>
            <person name="Holt C."/>
            <person name="Huitema E."/>
            <person name="Raffaele S."/>
            <person name="Robideau G.P."/>
            <person name="Thines M."/>
            <person name="Win J."/>
            <person name="Zerillo M.M."/>
            <person name="Beakes G.W."/>
            <person name="Boore J.L."/>
            <person name="Busam D."/>
            <person name="Dumas B."/>
            <person name="Ferriera S."/>
            <person name="Fuerstenberg S.I."/>
            <person name="Gachon C.M."/>
            <person name="Gaulin E."/>
            <person name="Govers F."/>
            <person name="Grenville-Briggs L."/>
            <person name="Horner N."/>
            <person name="Hostetler J."/>
            <person name="Jiang R.H."/>
            <person name="Johnson J."/>
            <person name="Krajaejun T."/>
            <person name="Lin H."/>
            <person name="Meijer H.J."/>
            <person name="Moore B."/>
            <person name="Morris P."/>
            <person name="Phuntmart V."/>
            <person name="Puiu D."/>
            <person name="Shetty J."/>
            <person name="Stajich J.E."/>
            <person name="Tripathy S."/>
            <person name="Wawra S."/>
            <person name="van West P."/>
            <person name="Whitty B.R."/>
            <person name="Coutinho P.M."/>
            <person name="Henrissat B."/>
            <person name="Martin F."/>
            <person name="Thomas P.D."/>
            <person name="Tyler B.M."/>
            <person name="De Vries R.P."/>
            <person name="Kamoun S."/>
            <person name="Yandell M."/>
            <person name="Tisserat N."/>
            <person name="Buell C.R."/>
        </authorList>
    </citation>
    <scope>NUCLEOTIDE SEQUENCE</scope>
    <source>
        <strain evidence="2">DAOM:BR144</strain>
    </source>
</reference>
<organism evidence="1 2">
    <name type="scientific">Globisporangium ultimum (strain ATCC 200006 / CBS 805.95 / DAOM BR144)</name>
    <name type="common">Pythium ultimum</name>
    <dbReference type="NCBI Taxonomy" id="431595"/>
    <lineage>
        <taxon>Eukaryota</taxon>
        <taxon>Sar</taxon>
        <taxon>Stramenopiles</taxon>
        <taxon>Oomycota</taxon>
        <taxon>Peronosporomycetes</taxon>
        <taxon>Pythiales</taxon>
        <taxon>Pythiaceae</taxon>
        <taxon>Globisporangium</taxon>
    </lineage>
</organism>
<evidence type="ECO:0000313" key="2">
    <source>
        <dbReference type="Proteomes" id="UP000019132"/>
    </source>
</evidence>
<dbReference type="SUPFAM" id="SSF52799">
    <property type="entry name" value="(Phosphotyrosine protein) phosphatases II"/>
    <property type="match status" value="1"/>
</dbReference>
<dbReference type="Proteomes" id="UP000019132">
    <property type="component" value="Unassembled WGS sequence"/>
</dbReference>
<name>K3WV10_GLOUD</name>
<dbReference type="EnsemblProtists" id="PYU1_T008807">
    <property type="protein sequence ID" value="PYU1_T008807"/>
    <property type="gene ID" value="PYU1_G008789"/>
</dbReference>
<dbReference type="eggNOG" id="ENOG502QRNY">
    <property type="taxonomic scope" value="Eukaryota"/>
</dbReference>
<accession>K3WV10</accession>